<dbReference type="RefSeq" id="WP_133676159.1">
    <property type="nucleotide sequence ID" value="NZ_SNZF01000045.1"/>
</dbReference>
<sequence length="133" mass="14954">MPEWHACRRGGVILPRPYGTDLVSGSILPTNNDWKTGGVTLILYTYSCADSDVAARWRDTDLRNEFFPDLDEVKQAVLELRDEVMRSDPATPWMPVRIERIEIAPIEGPAVLTLLNEGVGPLVRAYEIVEMVD</sequence>
<name>A0A4R6Y1Q2_9HYPH</name>
<keyword evidence="2" id="KW-1185">Reference proteome</keyword>
<dbReference type="AlphaFoldDB" id="A0A4R6Y1Q2"/>
<accession>A0A4R6Y1Q2</accession>
<proteinExistence type="predicted"/>
<dbReference type="EMBL" id="SNZF01000045">
    <property type="protein sequence ID" value="TDR30368.1"/>
    <property type="molecule type" value="Genomic_DNA"/>
</dbReference>
<evidence type="ECO:0000313" key="1">
    <source>
        <dbReference type="EMBL" id="TDR30368.1"/>
    </source>
</evidence>
<dbReference type="OrthoDB" id="8420682at2"/>
<evidence type="ECO:0000313" key="2">
    <source>
        <dbReference type="Proteomes" id="UP000294958"/>
    </source>
</evidence>
<reference evidence="1 2" key="1">
    <citation type="submission" date="2019-03" db="EMBL/GenBank/DDBJ databases">
        <title>Genomic Encyclopedia of Type Strains, Phase IV (KMG-IV): sequencing the most valuable type-strain genomes for metagenomic binning, comparative biology and taxonomic classification.</title>
        <authorList>
            <person name="Goeker M."/>
        </authorList>
    </citation>
    <scope>NUCLEOTIDE SEQUENCE [LARGE SCALE GENOMIC DNA]</scope>
    <source>
        <strain evidence="1 2">DSM 11603</strain>
    </source>
</reference>
<dbReference type="Proteomes" id="UP000294958">
    <property type="component" value="Unassembled WGS sequence"/>
</dbReference>
<organism evidence="1 2">
    <name type="scientific">Aquamicrobium defluvii</name>
    <dbReference type="NCBI Taxonomy" id="69279"/>
    <lineage>
        <taxon>Bacteria</taxon>
        <taxon>Pseudomonadati</taxon>
        <taxon>Pseudomonadota</taxon>
        <taxon>Alphaproteobacteria</taxon>
        <taxon>Hyphomicrobiales</taxon>
        <taxon>Phyllobacteriaceae</taxon>
        <taxon>Aquamicrobium</taxon>
    </lineage>
</organism>
<protein>
    <submittedName>
        <fullName evidence="1">Uncharacterized protein</fullName>
    </submittedName>
</protein>
<comment type="caution">
    <text evidence="1">The sequence shown here is derived from an EMBL/GenBank/DDBJ whole genome shotgun (WGS) entry which is preliminary data.</text>
</comment>
<gene>
    <name evidence="1" type="ORF">DES43_1456</name>
</gene>